<sequence length="800" mass="86096">MTPQTYSLTHKLLLFSLLVCSFPCFSQSYNVADYQKINETNGGFTGNLDDFDSWGIAIDNIGDLDGNGVNDLAVGAYTDDDGGTDRGAVWILFLDADNQVINQTKISDTQGGFTGVLENDDRFGGAVAYLGDLNSDGRIELAVGADYDGDGGYWHGAVWILSLNNDGTVNSHVKISDTQGGFTGVINGDAIFGTDIESIGDLNNDGIADLAVASRRDADGGSRRGALWILFMNADLTVNSYQKISDTQGGFTPILEFEDYFGGSVLNMGDLDGDNVTDIVVGAYRDDDGAVNAGSFYTLYLNTDGTVKSSQKVSNLSGGLSHQISGSALFGESIDGTNDIDGDGRLEILVGALGHLNPTLSSATGGFYMIELNNDGTVSEDFFYTYGEHCFSGELNGGDYFGGAITLLNGGQNPKIAVSAYHDSENGPERGAIWILDLGDVFYTLSDQTDPSGCSTNDGSFTVSDLAPEKEYTITYVHGGNLVTDNYISDVNGIVQVTGLEQGAYNDIIVTENVINCTDNLGNVVLSGSSLDAQITITEPTECGANNGSIIISNLVANIDYTISYEYQSIPTSLQSTANPNGEIVVDELPGGSYMGFMIREEVNGCENYYGDVVLESSNADLQFVITSPTNCANSDGNIQIIGLVPNALYQVSYDFNDAQTTNTIASDDLGQINLSALETGLYENIVVFDVNNGCTFSEPFIGLPCVEDNGLCFTFKKFFTPNGDGINDYWFLENDADCDYFTQIYDRYGKLVAVLTPENPNWDGRYRGKPMPSTTYWCNVQFTNGTITDVYRFHFALKR</sequence>
<keyword evidence="4" id="KW-1185">Reference proteome</keyword>
<dbReference type="PRINTS" id="PR01185">
    <property type="entry name" value="INTEGRINA"/>
</dbReference>
<keyword evidence="1" id="KW-0325">Glycoprotein</keyword>
<reference evidence="3 4" key="1">
    <citation type="submission" date="2019-03" db="EMBL/GenBank/DDBJ databases">
        <title>Muricauda SCR12 sp.nov, a marine bacterium isolated from Pacific Ocean:the Okinawa trough.</title>
        <authorList>
            <person name="Liu L."/>
        </authorList>
    </citation>
    <scope>NUCLEOTIDE SEQUENCE [LARGE SCALE GENOMIC DNA]</scope>
    <source>
        <strain evidence="3 4">SCR12</strain>
    </source>
</reference>
<dbReference type="EMBL" id="SNTZ01000003">
    <property type="protein sequence ID" value="THV59519.1"/>
    <property type="molecule type" value="Genomic_DNA"/>
</dbReference>
<dbReference type="InterPro" id="IPR013519">
    <property type="entry name" value="Int_alpha_beta-p"/>
</dbReference>
<dbReference type="Gene3D" id="2.130.10.130">
    <property type="entry name" value="Integrin alpha, N-terminal"/>
    <property type="match status" value="3"/>
</dbReference>
<feature type="chain" id="PRO_5020719095" evidence="2">
    <location>
        <begin position="27"/>
        <end position="800"/>
    </location>
</feature>
<dbReference type="InterPro" id="IPR000413">
    <property type="entry name" value="Integrin_alpha"/>
</dbReference>
<dbReference type="GO" id="GO:0009897">
    <property type="term" value="C:external side of plasma membrane"/>
    <property type="evidence" value="ECO:0007669"/>
    <property type="project" value="TreeGrafter"/>
</dbReference>
<dbReference type="PANTHER" id="PTHR23220:SF122">
    <property type="entry name" value="INTEGRIN ALPHA-PS1"/>
    <property type="match status" value="1"/>
</dbReference>
<dbReference type="NCBIfam" id="TIGR04131">
    <property type="entry name" value="Bac_Flav_CTERM"/>
    <property type="match status" value="1"/>
</dbReference>
<dbReference type="AlphaFoldDB" id="A0A4S8RW42"/>
<dbReference type="InterPro" id="IPR028994">
    <property type="entry name" value="Integrin_alpha_N"/>
</dbReference>
<organism evidence="3 4">
    <name type="scientific">Flagellimonas alvinocaridis</name>
    <dbReference type="NCBI Taxonomy" id="2530200"/>
    <lineage>
        <taxon>Bacteria</taxon>
        <taxon>Pseudomonadati</taxon>
        <taxon>Bacteroidota</taxon>
        <taxon>Flavobacteriia</taxon>
        <taxon>Flavobacteriales</taxon>
        <taxon>Flavobacteriaceae</taxon>
        <taxon>Flagellimonas</taxon>
    </lineage>
</organism>
<dbReference type="SMART" id="SM00191">
    <property type="entry name" value="Int_alpha"/>
    <property type="match status" value="6"/>
</dbReference>
<dbReference type="GO" id="GO:0033627">
    <property type="term" value="P:cell adhesion mediated by integrin"/>
    <property type="evidence" value="ECO:0007669"/>
    <property type="project" value="TreeGrafter"/>
</dbReference>
<keyword evidence="2" id="KW-0732">Signal</keyword>
<dbReference type="OrthoDB" id="1652165at2"/>
<evidence type="ECO:0000313" key="4">
    <source>
        <dbReference type="Proteomes" id="UP000310406"/>
    </source>
</evidence>
<dbReference type="PROSITE" id="PS51470">
    <property type="entry name" value="FG_GAP"/>
    <property type="match status" value="3"/>
</dbReference>
<evidence type="ECO:0000256" key="1">
    <source>
        <dbReference type="ARBA" id="ARBA00023180"/>
    </source>
</evidence>
<dbReference type="RefSeq" id="WP_136566037.1">
    <property type="nucleotide sequence ID" value="NZ_SNTZ01000003.1"/>
</dbReference>
<accession>A0A4S8RW42</accession>
<dbReference type="Proteomes" id="UP000310406">
    <property type="component" value="Unassembled WGS sequence"/>
</dbReference>
<dbReference type="GO" id="GO:0008305">
    <property type="term" value="C:integrin complex"/>
    <property type="evidence" value="ECO:0007669"/>
    <property type="project" value="InterPro"/>
</dbReference>
<proteinExistence type="predicted"/>
<dbReference type="SUPFAM" id="SSF69318">
    <property type="entry name" value="Integrin alpha N-terminal domain"/>
    <property type="match status" value="2"/>
</dbReference>
<protein>
    <submittedName>
        <fullName evidence="3">T9SS type B sorting domain-containing protein</fullName>
    </submittedName>
</protein>
<dbReference type="GO" id="GO:0005178">
    <property type="term" value="F:integrin binding"/>
    <property type="evidence" value="ECO:0007669"/>
    <property type="project" value="TreeGrafter"/>
</dbReference>
<dbReference type="Pfam" id="PF13585">
    <property type="entry name" value="CHU_C"/>
    <property type="match status" value="1"/>
</dbReference>
<dbReference type="InterPro" id="IPR026341">
    <property type="entry name" value="T9SS_type_B"/>
</dbReference>
<name>A0A4S8RW42_9FLAO</name>
<dbReference type="PANTHER" id="PTHR23220">
    <property type="entry name" value="INTEGRIN ALPHA"/>
    <property type="match status" value="1"/>
</dbReference>
<dbReference type="GO" id="GO:0007229">
    <property type="term" value="P:integrin-mediated signaling pathway"/>
    <property type="evidence" value="ECO:0007669"/>
    <property type="project" value="TreeGrafter"/>
</dbReference>
<gene>
    <name evidence="3" type="ORF">EZV76_08085</name>
</gene>
<comment type="caution">
    <text evidence="3">The sequence shown here is derived from an EMBL/GenBank/DDBJ whole genome shotgun (WGS) entry which is preliminary data.</text>
</comment>
<dbReference type="GO" id="GO:0098609">
    <property type="term" value="P:cell-cell adhesion"/>
    <property type="evidence" value="ECO:0007669"/>
    <property type="project" value="TreeGrafter"/>
</dbReference>
<feature type="signal peptide" evidence="2">
    <location>
        <begin position="1"/>
        <end position="26"/>
    </location>
</feature>
<dbReference type="GO" id="GO:0007160">
    <property type="term" value="P:cell-matrix adhesion"/>
    <property type="evidence" value="ECO:0007669"/>
    <property type="project" value="TreeGrafter"/>
</dbReference>
<evidence type="ECO:0000313" key="3">
    <source>
        <dbReference type="EMBL" id="THV59519.1"/>
    </source>
</evidence>
<evidence type="ECO:0000256" key="2">
    <source>
        <dbReference type="SAM" id="SignalP"/>
    </source>
</evidence>